<reference evidence="1" key="1">
    <citation type="submission" date="2021-01" db="EMBL/GenBank/DDBJ databases">
        <authorList>
            <consortium name="Genoscope - CEA"/>
            <person name="William W."/>
        </authorList>
    </citation>
    <scope>NUCLEOTIDE SEQUENCE</scope>
</reference>
<comment type="caution">
    <text evidence="1">The sequence shown here is derived from an EMBL/GenBank/DDBJ whole genome shotgun (WGS) entry which is preliminary data.</text>
</comment>
<protein>
    <submittedName>
        <fullName evidence="1">Uncharacterized protein</fullName>
    </submittedName>
</protein>
<proteinExistence type="predicted"/>
<dbReference type="AlphaFoldDB" id="A0A8S1Y0I6"/>
<accession>A0A8S1Y0I6</accession>
<organism evidence="1 2">
    <name type="scientific">Paramecium octaurelia</name>
    <dbReference type="NCBI Taxonomy" id="43137"/>
    <lineage>
        <taxon>Eukaryota</taxon>
        <taxon>Sar</taxon>
        <taxon>Alveolata</taxon>
        <taxon>Ciliophora</taxon>
        <taxon>Intramacronucleata</taxon>
        <taxon>Oligohymenophorea</taxon>
        <taxon>Peniculida</taxon>
        <taxon>Parameciidae</taxon>
        <taxon>Paramecium</taxon>
    </lineage>
</organism>
<evidence type="ECO:0000313" key="1">
    <source>
        <dbReference type="EMBL" id="CAD8207230.1"/>
    </source>
</evidence>
<dbReference type="OrthoDB" id="442460at2759"/>
<keyword evidence="2" id="KW-1185">Reference proteome</keyword>
<gene>
    <name evidence="1" type="ORF">POCTA_138.1.T1400102</name>
</gene>
<name>A0A8S1Y0I6_PAROT</name>
<dbReference type="EMBL" id="CAJJDP010000141">
    <property type="protein sequence ID" value="CAD8207230.1"/>
    <property type="molecule type" value="Genomic_DNA"/>
</dbReference>
<dbReference type="Proteomes" id="UP000683925">
    <property type="component" value="Unassembled WGS sequence"/>
</dbReference>
<evidence type="ECO:0000313" key="2">
    <source>
        <dbReference type="Proteomes" id="UP000683925"/>
    </source>
</evidence>
<sequence>MSLLPQIFTLFNRATCSYSLIQYPQIEALNRITALLDPNIFPIQDLSLKLHTSDSMTIWEKSKTQGVMKNLIFKPNLRESIIDHSNAGEGVFLETIQQIKGMLFQASFQTRSHVFYDDYQSYSKKTPSDMHFFRFNGPIFDFTTRIYCPYIPGQVQINTNKKYQKYNNYLLDLIDHKEISQKEAKNQYNERTQIIMLQVKKSITLQSMFNRYICTQELLNQGVDEIFGQLNISLQLQIFLQAAYVLEALQILKMEKNYFRLLEYCLFNMEIESPDWLIKPSPLHPQISKCNLRQEGLLMMMLEDYAFQQTKDVKTLTNSIRVVIIEDHQYL</sequence>